<protein>
    <submittedName>
        <fullName evidence="2">Uncharacterized protein</fullName>
    </submittedName>
</protein>
<evidence type="ECO:0000313" key="2">
    <source>
        <dbReference type="WBParaSite" id="JU765_v2.g15710.t1"/>
    </source>
</evidence>
<reference evidence="2" key="1">
    <citation type="submission" date="2022-11" db="UniProtKB">
        <authorList>
            <consortium name="WormBaseParasite"/>
        </authorList>
    </citation>
    <scope>IDENTIFICATION</scope>
</reference>
<proteinExistence type="predicted"/>
<accession>A0AC34QEX3</accession>
<evidence type="ECO:0000313" key="1">
    <source>
        <dbReference type="Proteomes" id="UP000887576"/>
    </source>
</evidence>
<dbReference type="Proteomes" id="UP000887576">
    <property type="component" value="Unplaced"/>
</dbReference>
<name>A0AC34QEX3_9BILA</name>
<dbReference type="WBParaSite" id="JU765_v2.g15710.t1">
    <property type="protein sequence ID" value="JU765_v2.g15710.t1"/>
    <property type="gene ID" value="JU765_v2.g15710"/>
</dbReference>
<sequence>MEIASKLNHLKKCTIRNLMPKENLLKIVDAFPKLPNLISIDVDDELLKLLASKSNKSNPLKKLALGPSSGFPIDAVEHFLKRATFVDESLIVLTMNVSLPEVEEMFKRIDKYKVILLKQKAKEVEMMVKKIDEEIFIIFVMLMNL</sequence>
<organism evidence="1 2">
    <name type="scientific">Panagrolaimus sp. JU765</name>
    <dbReference type="NCBI Taxonomy" id="591449"/>
    <lineage>
        <taxon>Eukaryota</taxon>
        <taxon>Metazoa</taxon>
        <taxon>Ecdysozoa</taxon>
        <taxon>Nematoda</taxon>
        <taxon>Chromadorea</taxon>
        <taxon>Rhabditida</taxon>
        <taxon>Tylenchina</taxon>
        <taxon>Panagrolaimomorpha</taxon>
        <taxon>Panagrolaimoidea</taxon>
        <taxon>Panagrolaimidae</taxon>
        <taxon>Panagrolaimus</taxon>
    </lineage>
</organism>